<dbReference type="InterPro" id="IPR015943">
    <property type="entry name" value="WD40/YVTN_repeat-like_dom_sf"/>
</dbReference>
<dbReference type="CDD" id="cd00200">
    <property type="entry name" value="WD40"/>
    <property type="match status" value="1"/>
</dbReference>
<dbReference type="EMBL" id="LJSK01000359">
    <property type="protein sequence ID" value="KPI83541.1"/>
    <property type="molecule type" value="Genomic_DNA"/>
</dbReference>
<keyword evidence="4" id="KW-0687">Ribonucleoprotein</keyword>
<feature type="repeat" description="WD" evidence="5">
    <location>
        <begin position="527"/>
        <end position="570"/>
    </location>
</feature>
<dbReference type="OMA" id="DYELILW"/>
<accession>A0A0N1PBF5</accession>
<evidence type="ECO:0000256" key="1">
    <source>
        <dbReference type="ARBA" id="ARBA00022574"/>
    </source>
</evidence>
<dbReference type="VEuPathDB" id="TriTrypDB:Lsey_0359_0060"/>
<feature type="repeat" description="WD" evidence="5">
    <location>
        <begin position="571"/>
        <end position="612"/>
    </location>
</feature>
<dbReference type="InterPro" id="IPR036322">
    <property type="entry name" value="WD40_repeat_dom_sf"/>
</dbReference>
<dbReference type="SMART" id="SM00320">
    <property type="entry name" value="WD40"/>
    <property type="match status" value="7"/>
</dbReference>
<dbReference type="PROSITE" id="PS50294">
    <property type="entry name" value="WD_REPEATS_REGION"/>
    <property type="match status" value="7"/>
</dbReference>
<dbReference type="PANTHER" id="PTHR19879">
    <property type="entry name" value="TRANSCRIPTION INITIATION FACTOR TFIID"/>
    <property type="match status" value="1"/>
</dbReference>
<dbReference type="PRINTS" id="PR00320">
    <property type="entry name" value="GPROTEINBRPT"/>
</dbReference>
<feature type="repeat" description="WD" evidence="5">
    <location>
        <begin position="401"/>
        <end position="442"/>
    </location>
</feature>
<evidence type="ECO:0000256" key="3">
    <source>
        <dbReference type="ARBA" id="ARBA00022980"/>
    </source>
</evidence>
<dbReference type="Gene3D" id="2.130.10.10">
    <property type="entry name" value="YVTN repeat-like/Quinoprotein amine dehydrogenase"/>
    <property type="match status" value="2"/>
</dbReference>
<feature type="region of interest" description="Disordered" evidence="6">
    <location>
        <begin position="74"/>
        <end position="101"/>
    </location>
</feature>
<feature type="compositionally biased region" description="Low complexity" evidence="6">
    <location>
        <begin position="83"/>
        <end position="96"/>
    </location>
</feature>
<evidence type="ECO:0000313" key="7">
    <source>
        <dbReference type="EMBL" id="KPI83541.1"/>
    </source>
</evidence>
<keyword evidence="8" id="KW-1185">Reference proteome</keyword>
<proteinExistence type="predicted"/>
<feature type="compositionally biased region" description="Low complexity" evidence="6">
    <location>
        <begin position="178"/>
        <end position="204"/>
    </location>
</feature>
<keyword evidence="2" id="KW-0677">Repeat</keyword>
<dbReference type="PROSITE" id="PS00678">
    <property type="entry name" value="WD_REPEATS_1"/>
    <property type="match status" value="3"/>
</dbReference>
<gene>
    <name evidence="7" type="ORF">ABL78_7426</name>
</gene>
<evidence type="ECO:0000256" key="4">
    <source>
        <dbReference type="ARBA" id="ARBA00023274"/>
    </source>
</evidence>
<evidence type="ECO:0000256" key="5">
    <source>
        <dbReference type="PROSITE-ProRule" id="PRU00221"/>
    </source>
</evidence>
<dbReference type="PANTHER" id="PTHR19879:SF9">
    <property type="entry name" value="TRANSCRIPTION INITIATION FACTOR TFIID SUBUNIT 5"/>
    <property type="match status" value="1"/>
</dbReference>
<dbReference type="PROSITE" id="PS50082">
    <property type="entry name" value="WD_REPEATS_2"/>
    <property type="match status" value="7"/>
</dbReference>
<dbReference type="Proteomes" id="UP000038009">
    <property type="component" value="Unassembled WGS sequence"/>
</dbReference>
<dbReference type="GO" id="GO:1990904">
    <property type="term" value="C:ribonucleoprotein complex"/>
    <property type="evidence" value="ECO:0007669"/>
    <property type="project" value="UniProtKB-KW"/>
</dbReference>
<evidence type="ECO:0000256" key="6">
    <source>
        <dbReference type="SAM" id="MobiDB-lite"/>
    </source>
</evidence>
<feature type="repeat" description="WD" evidence="5">
    <location>
        <begin position="655"/>
        <end position="691"/>
    </location>
</feature>
<dbReference type="SUPFAM" id="SSF50978">
    <property type="entry name" value="WD40 repeat-like"/>
    <property type="match status" value="1"/>
</dbReference>
<evidence type="ECO:0000256" key="2">
    <source>
        <dbReference type="ARBA" id="ARBA00022737"/>
    </source>
</evidence>
<dbReference type="OrthoDB" id="674604at2759"/>
<reference evidence="7 8" key="1">
    <citation type="journal article" date="2015" name="PLoS Pathog.">
        <title>Leptomonas seymouri: Adaptations to the Dixenous Life Cycle Analyzed by Genome Sequencing, Transcriptome Profiling and Co-infection with Leishmania donovani.</title>
        <authorList>
            <person name="Kraeva N."/>
            <person name="Butenko A."/>
            <person name="Hlavacova J."/>
            <person name="Kostygov A."/>
            <person name="Myskova J."/>
            <person name="Grybchuk D."/>
            <person name="Lestinova T."/>
            <person name="Votypka J."/>
            <person name="Volf P."/>
            <person name="Opperdoes F."/>
            <person name="Flegontov P."/>
            <person name="Lukes J."/>
            <person name="Yurchenko V."/>
        </authorList>
    </citation>
    <scope>NUCLEOTIDE SEQUENCE [LARGE SCALE GENOMIC DNA]</scope>
    <source>
        <strain evidence="7 8">ATCC 30220</strain>
    </source>
</reference>
<dbReference type="GO" id="GO:0005840">
    <property type="term" value="C:ribosome"/>
    <property type="evidence" value="ECO:0007669"/>
    <property type="project" value="UniProtKB-KW"/>
</dbReference>
<feature type="repeat" description="WD" evidence="5">
    <location>
        <begin position="485"/>
        <end position="526"/>
    </location>
</feature>
<keyword evidence="3" id="KW-0689">Ribosomal protein</keyword>
<feature type="repeat" description="WD" evidence="5">
    <location>
        <begin position="613"/>
        <end position="654"/>
    </location>
</feature>
<name>A0A0N1PBF5_LEPSE</name>
<feature type="region of interest" description="Disordered" evidence="6">
    <location>
        <begin position="167"/>
        <end position="212"/>
    </location>
</feature>
<protein>
    <submittedName>
        <fullName evidence="7">Uncharacterized protein</fullName>
    </submittedName>
</protein>
<sequence>MAKEKLNFRITGKSITYEGHAEKRPKDLMDILAKMGVSEGVVLPTFRENIETQADYTDQQVMDMFAEAKAIREERKRGKNGGAAAAATPVQPAASAEEQEQPQKITLTYAGKQFSYQGLPSGKQNAVLQLLSKQKDVTPQMAVETYRANLADDSATEGEIWEMVQATKNKKNKHRDASSASVSATSTSSPKAPMPTAASASSPPGNESGASYDAIDELAGMSLKQRDDLNNFIRQVLEGPTTDVAALLREEPHPRREAENNNTELLTARTSGKIPVYLQEENNTSGTRLIYATASMTFEEFLAAVEKKFGRKMVLSFYEGDDVIELDDDDVLAMYLEMIVSGDPKKLRLICSNPETRQKEVDDQITENQQQNTSTAGSQVITTRAKAYSNGELSVTEERTYSGHSLAVYCCAFSPKGDLFVTASRDRSVRVWNVRTGSCTVMKGGHNGFVLSCDFSPKGNRVVSSSDDRTLKLWNTSSFSKIATLKGHEDKVYCVKYNPSGEYIVSASCDHTVRVWNADTQSKLVTLKGHTLAVFSCAFSNSDNGKYVVSGSDDRIVKIWDWAASKEVKSLVGHIGTVWSVSFSHNDKYIVSGSMDYELMLWDVATGTRLRSMEGHKTSVHHAIFSDDDRYIFSCARDWSVMVWRTADGEHVETITGHLSTVYHMDFKGDKLLTSSLDDKLKLWSVKRNKA</sequence>
<feature type="repeat" description="WD" evidence="5">
    <location>
        <begin position="443"/>
        <end position="484"/>
    </location>
</feature>
<organism evidence="7 8">
    <name type="scientific">Leptomonas seymouri</name>
    <dbReference type="NCBI Taxonomy" id="5684"/>
    <lineage>
        <taxon>Eukaryota</taxon>
        <taxon>Discoba</taxon>
        <taxon>Euglenozoa</taxon>
        <taxon>Kinetoplastea</taxon>
        <taxon>Metakinetoplastina</taxon>
        <taxon>Trypanosomatida</taxon>
        <taxon>Trypanosomatidae</taxon>
        <taxon>Leishmaniinae</taxon>
        <taxon>Leptomonas</taxon>
    </lineage>
</organism>
<dbReference type="InterPro" id="IPR019775">
    <property type="entry name" value="WD40_repeat_CS"/>
</dbReference>
<dbReference type="InterPro" id="IPR020472">
    <property type="entry name" value="WD40_PAC1"/>
</dbReference>
<dbReference type="Pfam" id="PF00400">
    <property type="entry name" value="WD40"/>
    <property type="match status" value="7"/>
</dbReference>
<evidence type="ECO:0000313" key="8">
    <source>
        <dbReference type="Proteomes" id="UP000038009"/>
    </source>
</evidence>
<keyword evidence="1 5" id="KW-0853">WD repeat</keyword>
<comment type="caution">
    <text evidence="7">The sequence shown here is derived from an EMBL/GenBank/DDBJ whole genome shotgun (WGS) entry which is preliminary data.</text>
</comment>
<dbReference type="AlphaFoldDB" id="A0A0N1PBF5"/>
<dbReference type="InterPro" id="IPR001680">
    <property type="entry name" value="WD40_rpt"/>
</dbReference>